<dbReference type="eggNOG" id="COG2133">
    <property type="taxonomic scope" value="Bacteria"/>
</dbReference>
<protein>
    <submittedName>
        <fullName evidence="4">Glucose/sorbosone dehydrogenase</fullName>
    </submittedName>
</protein>
<organism evidence="4 5">
    <name type="scientific">Microvirga lotononidis</name>
    <dbReference type="NCBI Taxonomy" id="864069"/>
    <lineage>
        <taxon>Bacteria</taxon>
        <taxon>Pseudomonadati</taxon>
        <taxon>Pseudomonadota</taxon>
        <taxon>Alphaproteobacteria</taxon>
        <taxon>Hyphomicrobiales</taxon>
        <taxon>Methylobacteriaceae</taxon>
        <taxon>Microvirga</taxon>
    </lineage>
</organism>
<sequence precursor="true">MKPSLIALSIYALATVCAVPAALAQDAAGNARIQATAPSDWSMQVVSDGLDYPWDIARAGDRFLLTEKAGNIVVIENGRQRRHALQTSDPIVDEGGAGLLGMALSRDFAQSGVAYFYHSYRSDADLANKIIEARFDGDAWRETRVLLVGIPGHRLYNGGAIAIAPDGHLYVTTGWTGNRERPQDRASLAGKVLRMTLSGQAPPDNPFPGSLIYSYGHRNPQGMAWNPAGELFVVEHGESGHDEINRIRPGVNYGWPLAQGAERRDGMEPAWIESGRSTWAPAGAAFAGDELVIAALGSRELLAMDEGARALKRVFSSGDRIRDVLPVARDLYVITTNRSPRGEGPSKDRLLRLSPRQ</sequence>
<dbReference type="InterPro" id="IPR011042">
    <property type="entry name" value="6-blade_b-propeller_TolB-like"/>
</dbReference>
<keyword evidence="2" id="KW-0732">Signal</keyword>
<evidence type="ECO:0000313" key="4">
    <source>
        <dbReference type="EMBL" id="EIM26723.1"/>
    </source>
</evidence>
<dbReference type="RefSeq" id="WP_009762774.1">
    <property type="nucleotide sequence ID" value="NZ_CP141050.1"/>
</dbReference>
<dbReference type="AlphaFoldDB" id="I4YRY1"/>
<accession>I4YRY1</accession>
<feature type="domain" description="Glucose/Sorbosone dehydrogenase" evidence="3">
    <location>
        <begin position="50"/>
        <end position="337"/>
    </location>
</feature>
<feature type="chain" id="PRO_5003698465" evidence="2">
    <location>
        <begin position="25"/>
        <end position="357"/>
    </location>
</feature>
<feature type="signal peptide" evidence="2">
    <location>
        <begin position="1"/>
        <end position="24"/>
    </location>
</feature>
<dbReference type="PANTHER" id="PTHR19328">
    <property type="entry name" value="HEDGEHOG-INTERACTING PROTEIN"/>
    <property type="match status" value="1"/>
</dbReference>
<dbReference type="PATRIC" id="fig|864069.3.peg.3558"/>
<dbReference type="Proteomes" id="UP000003947">
    <property type="component" value="Unassembled WGS sequence"/>
</dbReference>
<dbReference type="Pfam" id="PF07995">
    <property type="entry name" value="GSDH"/>
    <property type="match status" value="1"/>
</dbReference>
<dbReference type="PANTHER" id="PTHR19328:SF13">
    <property type="entry name" value="HIPL1 PROTEIN"/>
    <property type="match status" value="1"/>
</dbReference>
<keyword evidence="5" id="KW-1185">Reference proteome</keyword>
<reference evidence="4 5" key="1">
    <citation type="submission" date="2012-02" db="EMBL/GenBank/DDBJ databases">
        <title>Improved High-Quality Draft sequence of Microvirga sp. WSM3557.</title>
        <authorList>
            <consortium name="US DOE Joint Genome Institute"/>
            <person name="Lucas S."/>
            <person name="Han J."/>
            <person name="Lapidus A."/>
            <person name="Cheng J.-F."/>
            <person name="Goodwin L."/>
            <person name="Pitluck S."/>
            <person name="Peters L."/>
            <person name="Zhang X."/>
            <person name="Detter J.C."/>
            <person name="Han C."/>
            <person name="Tapia R."/>
            <person name="Land M."/>
            <person name="Hauser L."/>
            <person name="Kyrpides N."/>
            <person name="Ivanova N."/>
            <person name="Pagani I."/>
            <person name="Brau L."/>
            <person name="Yates R."/>
            <person name="O'Hara G."/>
            <person name="Rui T."/>
            <person name="Howieson J."/>
            <person name="Reeve W."/>
            <person name="Woyke T."/>
        </authorList>
    </citation>
    <scope>NUCLEOTIDE SEQUENCE [LARGE SCALE GENOMIC DNA]</scope>
    <source>
        <strain evidence="4 5">WSM3557</strain>
    </source>
</reference>
<name>I4YRY1_9HYPH</name>
<feature type="region of interest" description="Disordered" evidence="1">
    <location>
        <begin position="338"/>
        <end position="357"/>
    </location>
</feature>
<dbReference type="STRING" id="864069.MicloDRAFT_00032730"/>
<dbReference type="OrthoDB" id="9770043at2"/>
<dbReference type="InterPro" id="IPR011041">
    <property type="entry name" value="Quinoprot_gluc/sorb_DH_b-prop"/>
</dbReference>
<proteinExistence type="predicted"/>
<evidence type="ECO:0000313" key="5">
    <source>
        <dbReference type="Proteomes" id="UP000003947"/>
    </source>
</evidence>
<evidence type="ECO:0000256" key="1">
    <source>
        <dbReference type="SAM" id="MobiDB-lite"/>
    </source>
</evidence>
<evidence type="ECO:0000259" key="3">
    <source>
        <dbReference type="Pfam" id="PF07995"/>
    </source>
</evidence>
<evidence type="ECO:0000256" key="2">
    <source>
        <dbReference type="SAM" id="SignalP"/>
    </source>
</evidence>
<feature type="compositionally biased region" description="Basic and acidic residues" evidence="1">
    <location>
        <begin position="340"/>
        <end position="351"/>
    </location>
</feature>
<dbReference type="InterPro" id="IPR012938">
    <property type="entry name" value="Glc/Sorbosone_DH"/>
</dbReference>
<dbReference type="HOGENOM" id="CLU_012253_0_0_5"/>
<dbReference type="Gene3D" id="2.120.10.30">
    <property type="entry name" value="TolB, C-terminal domain"/>
    <property type="match status" value="1"/>
</dbReference>
<dbReference type="SUPFAM" id="SSF50952">
    <property type="entry name" value="Soluble quinoprotein glucose dehydrogenase"/>
    <property type="match status" value="1"/>
</dbReference>
<gene>
    <name evidence="4" type="ORF">MicloDRAFT_00032730</name>
</gene>
<dbReference type="EMBL" id="JH660645">
    <property type="protein sequence ID" value="EIM26723.1"/>
    <property type="molecule type" value="Genomic_DNA"/>
</dbReference>